<sequence length="161" mass="18305">MRAEFGYPRASLLGLPLSIRRKIYAMALVYKDEQADAIQMVDAHWFGSTGRQCTRGLLTNGSSLVSSAPPTPIGSLNSPLTALDLAIRRTEFNTVSATCTQIHDELNSRYPAWRHSLRYGMARLVQQDRPESNRFLSLRSVDPRRNDGRRRRRHPAQMDHL</sequence>
<dbReference type="AlphaFoldDB" id="A0A6A6NRV2"/>
<name>A0A6A6NRV2_9PEZI</name>
<accession>A0A6A6NRV2</accession>
<evidence type="ECO:0000313" key="2">
    <source>
        <dbReference type="EMBL" id="KAF2454152.1"/>
    </source>
</evidence>
<gene>
    <name evidence="2" type="ORF">BDY21DRAFT_354231</name>
</gene>
<evidence type="ECO:0000313" key="3">
    <source>
        <dbReference type="Proteomes" id="UP000799766"/>
    </source>
</evidence>
<evidence type="ECO:0000256" key="1">
    <source>
        <dbReference type="SAM" id="MobiDB-lite"/>
    </source>
</evidence>
<reference evidence="2" key="1">
    <citation type="journal article" date="2020" name="Stud. Mycol.">
        <title>101 Dothideomycetes genomes: a test case for predicting lifestyles and emergence of pathogens.</title>
        <authorList>
            <person name="Haridas S."/>
            <person name="Albert R."/>
            <person name="Binder M."/>
            <person name="Bloem J."/>
            <person name="Labutti K."/>
            <person name="Salamov A."/>
            <person name="Andreopoulos B."/>
            <person name="Baker S."/>
            <person name="Barry K."/>
            <person name="Bills G."/>
            <person name="Bluhm B."/>
            <person name="Cannon C."/>
            <person name="Castanera R."/>
            <person name="Culley D."/>
            <person name="Daum C."/>
            <person name="Ezra D."/>
            <person name="Gonzalez J."/>
            <person name="Henrissat B."/>
            <person name="Kuo A."/>
            <person name="Liang C."/>
            <person name="Lipzen A."/>
            <person name="Lutzoni F."/>
            <person name="Magnuson J."/>
            <person name="Mondo S."/>
            <person name="Nolan M."/>
            <person name="Ohm R."/>
            <person name="Pangilinan J."/>
            <person name="Park H.-J."/>
            <person name="Ramirez L."/>
            <person name="Alfaro M."/>
            <person name="Sun H."/>
            <person name="Tritt A."/>
            <person name="Yoshinaga Y."/>
            <person name="Zwiers L.-H."/>
            <person name="Turgeon B."/>
            <person name="Goodwin S."/>
            <person name="Spatafora J."/>
            <person name="Crous P."/>
            <person name="Grigoriev I."/>
        </authorList>
    </citation>
    <scope>NUCLEOTIDE SEQUENCE</scope>
    <source>
        <strain evidence="2">ATCC 16933</strain>
    </source>
</reference>
<feature type="region of interest" description="Disordered" evidence="1">
    <location>
        <begin position="134"/>
        <end position="161"/>
    </location>
</feature>
<keyword evidence="3" id="KW-1185">Reference proteome</keyword>
<protein>
    <submittedName>
        <fullName evidence="2">Uncharacterized protein</fullName>
    </submittedName>
</protein>
<dbReference type="EMBL" id="MU001693">
    <property type="protein sequence ID" value="KAF2454152.1"/>
    <property type="molecule type" value="Genomic_DNA"/>
</dbReference>
<dbReference type="Proteomes" id="UP000799766">
    <property type="component" value="Unassembled WGS sequence"/>
</dbReference>
<proteinExistence type="predicted"/>
<organism evidence="2 3">
    <name type="scientific">Lineolata rhizophorae</name>
    <dbReference type="NCBI Taxonomy" id="578093"/>
    <lineage>
        <taxon>Eukaryota</taxon>
        <taxon>Fungi</taxon>
        <taxon>Dikarya</taxon>
        <taxon>Ascomycota</taxon>
        <taxon>Pezizomycotina</taxon>
        <taxon>Dothideomycetes</taxon>
        <taxon>Dothideomycetes incertae sedis</taxon>
        <taxon>Lineolatales</taxon>
        <taxon>Lineolataceae</taxon>
        <taxon>Lineolata</taxon>
    </lineage>
</organism>